<gene>
    <name evidence="5" type="ORF">SAMN04489765_0135</name>
</gene>
<evidence type="ECO:0000313" key="5">
    <source>
        <dbReference type="EMBL" id="SDQ36770.1"/>
    </source>
</evidence>
<feature type="compositionally biased region" description="Basic and acidic residues" evidence="3">
    <location>
        <begin position="409"/>
        <end position="420"/>
    </location>
</feature>
<evidence type="ECO:0000259" key="4">
    <source>
        <dbReference type="SMART" id="SM00470"/>
    </source>
</evidence>
<organism evidence="5 6">
    <name type="scientific">Tsukamurella pulmonis</name>
    <dbReference type="NCBI Taxonomy" id="47312"/>
    <lineage>
        <taxon>Bacteria</taxon>
        <taxon>Bacillati</taxon>
        <taxon>Actinomycetota</taxon>
        <taxon>Actinomycetes</taxon>
        <taxon>Mycobacteriales</taxon>
        <taxon>Tsukamurellaceae</taxon>
        <taxon>Tsukamurella</taxon>
    </lineage>
</organism>
<dbReference type="SUPFAM" id="SSF109709">
    <property type="entry name" value="KorB DNA-binding domain-like"/>
    <property type="match status" value="1"/>
</dbReference>
<dbReference type="PANTHER" id="PTHR33375">
    <property type="entry name" value="CHROMOSOME-PARTITIONING PROTEIN PARB-RELATED"/>
    <property type="match status" value="1"/>
</dbReference>
<accession>A0A1H1AB32</accession>
<sequence length="536" mass="56194">MSTKKKTVSRLGGYRHLAGGNSDPDDTSDVGAPGGVVGGLAAAQAVAGHRVRQVDPKDLIPHPFNDPKRSEENAGEKWPVLLQSVQAQGVRLPALVVTRHAFLAARPNLADTLPEGTYVVIYGHRRAAAARAAGLTSMPAAVDDEVMKNNGDLDLMALENIGREDLDPMAEARMFARYSEEVGLTQEKIADRLGFNQTTVSRRLALLLLGEEAVAAVESGQLSATAAAALAGTLPYGPVRAWQKAGRTGEQNSEERRQDQALALVRILDGNESASRAAERVRDERTSRRRAAQLGIKVVADAAVELGGPVREVDSDSADPASVVGTIDPVTGSLLLWGTATTVEFAADDVDAEAPPATVQDVPASEGVTTESDPTPPRKPKKETKAGEKVADAATNPSRSDSAPAQAPGDREADERAEAAEGRMAACAAAVQQVPGKNDLVEILAAAIAHGIDTSSSRVQAQADVWPPTGDGKASGGSYGAHAAVAWRRVLAGYEVAAAAAGEHWGPAQATYVELLATRVRSYQPTAWERRVMHGA</sequence>
<dbReference type="Gene3D" id="3.90.1530.10">
    <property type="entry name" value="Conserved hypothetical protein from pyrococcus furiosus pfu- 392566-001, ParB domain"/>
    <property type="match status" value="1"/>
</dbReference>
<dbReference type="AlphaFoldDB" id="A0A1H1AB32"/>
<dbReference type="GO" id="GO:0005694">
    <property type="term" value="C:chromosome"/>
    <property type="evidence" value="ECO:0007669"/>
    <property type="project" value="TreeGrafter"/>
</dbReference>
<keyword evidence="2" id="KW-0159">Chromosome partition</keyword>
<evidence type="ECO:0000256" key="3">
    <source>
        <dbReference type="SAM" id="MobiDB-lite"/>
    </source>
</evidence>
<reference evidence="6" key="1">
    <citation type="submission" date="2016-10" db="EMBL/GenBank/DDBJ databases">
        <authorList>
            <person name="Varghese N."/>
            <person name="Submissions S."/>
        </authorList>
    </citation>
    <scope>NUCLEOTIDE SEQUENCE [LARGE SCALE GENOMIC DNA]</scope>
    <source>
        <strain evidence="6">DSM 44142</strain>
    </source>
</reference>
<dbReference type="OrthoDB" id="4480934at2"/>
<dbReference type="GO" id="GO:0003677">
    <property type="term" value="F:DNA binding"/>
    <property type="evidence" value="ECO:0007669"/>
    <property type="project" value="InterPro"/>
</dbReference>
<dbReference type="GO" id="GO:0007059">
    <property type="term" value="P:chromosome segregation"/>
    <property type="evidence" value="ECO:0007669"/>
    <property type="project" value="UniProtKB-KW"/>
</dbReference>
<evidence type="ECO:0000256" key="2">
    <source>
        <dbReference type="ARBA" id="ARBA00022829"/>
    </source>
</evidence>
<keyword evidence="6" id="KW-1185">Reference proteome</keyword>
<proteinExistence type="inferred from homology"/>
<dbReference type="InterPro" id="IPR036086">
    <property type="entry name" value="ParB/Sulfiredoxin_sf"/>
</dbReference>
<evidence type="ECO:0000256" key="1">
    <source>
        <dbReference type="ARBA" id="ARBA00006295"/>
    </source>
</evidence>
<dbReference type="EMBL" id="FNLF01000002">
    <property type="protein sequence ID" value="SDQ36770.1"/>
    <property type="molecule type" value="Genomic_DNA"/>
</dbReference>
<feature type="region of interest" description="Disordered" evidence="3">
    <location>
        <begin position="356"/>
        <end position="420"/>
    </location>
</feature>
<dbReference type="RefSeq" id="WP_082756147.1">
    <property type="nucleotide sequence ID" value="NZ_FNLF01000002.1"/>
</dbReference>
<name>A0A1H1AB32_9ACTN</name>
<dbReference type="InterPro" id="IPR050336">
    <property type="entry name" value="Chromosome_partition/occlusion"/>
</dbReference>
<protein>
    <submittedName>
        <fullName evidence="5">Chromosome partitioning protein, ParB family</fullName>
    </submittedName>
</protein>
<dbReference type="InterPro" id="IPR004437">
    <property type="entry name" value="ParB/RepB/Spo0J"/>
</dbReference>
<dbReference type="Pfam" id="PF02195">
    <property type="entry name" value="ParB_N"/>
    <property type="match status" value="1"/>
</dbReference>
<dbReference type="SMART" id="SM00470">
    <property type="entry name" value="ParB"/>
    <property type="match status" value="1"/>
</dbReference>
<dbReference type="Gene3D" id="1.10.10.2830">
    <property type="match status" value="1"/>
</dbReference>
<dbReference type="InterPro" id="IPR003115">
    <property type="entry name" value="ParB_N"/>
</dbReference>
<comment type="similarity">
    <text evidence="1">Belongs to the ParB family.</text>
</comment>
<feature type="domain" description="ParB-like N-terminal" evidence="4">
    <location>
        <begin position="52"/>
        <end position="161"/>
    </location>
</feature>
<dbReference type="PANTHER" id="PTHR33375:SF1">
    <property type="entry name" value="CHROMOSOME-PARTITIONING PROTEIN PARB-RELATED"/>
    <property type="match status" value="1"/>
</dbReference>
<evidence type="ECO:0000313" key="6">
    <source>
        <dbReference type="Proteomes" id="UP000183053"/>
    </source>
</evidence>
<dbReference type="NCBIfam" id="TIGR00180">
    <property type="entry name" value="parB_part"/>
    <property type="match status" value="1"/>
</dbReference>
<dbReference type="Proteomes" id="UP000183053">
    <property type="component" value="Unassembled WGS sequence"/>
</dbReference>
<dbReference type="InterPro" id="IPR041468">
    <property type="entry name" value="HTH_ParB/Spo0J"/>
</dbReference>
<dbReference type="SUPFAM" id="SSF110849">
    <property type="entry name" value="ParB/Sulfiredoxin"/>
    <property type="match status" value="1"/>
</dbReference>
<dbReference type="Pfam" id="PF17762">
    <property type="entry name" value="HTH_ParB"/>
    <property type="match status" value="1"/>
</dbReference>
<dbReference type="STRING" id="47312.SAMN04489765_0135"/>
<feature type="region of interest" description="Disordered" evidence="3">
    <location>
        <begin position="1"/>
        <end position="34"/>
    </location>
</feature>